<dbReference type="OrthoDB" id="9768183at2"/>
<dbReference type="CDD" id="cd13530">
    <property type="entry name" value="PBP2_peptides_like"/>
    <property type="match status" value="1"/>
</dbReference>
<dbReference type="Proteomes" id="UP000265916">
    <property type="component" value="Unassembled WGS sequence"/>
</dbReference>
<dbReference type="SMART" id="SM00062">
    <property type="entry name" value="PBPb"/>
    <property type="match status" value="1"/>
</dbReference>
<dbReference type="PROSITE" id="PS01039">
    <property type="entry name" value="SBP_BACTERIAL_3"/>
    <property type="match status" value="1"/>
</dbReference>
<gene>
    <name evidence="7" type="ORF">CKF58_02525</name>
</gene>
<keyword evidence="8" id="KW-1185">Reference proteome</keyword>
<dbReference type="EMBL" id="NRJG01000036">
    <property type="protein sequence ID" value="RIY39297.1"/>
    <property type="molecule type" value="Genomic_DNA"/>
</dbReference>
<evidence type="ECO:0000313" key="8">
    <source>
        <dbReference type="Proteomes" id="UP000265916"/>
    </source>
</evidence>
<reference evidence="7 8" key="1">
    <citation type="submission" date="2017-08" db="EMBL/GenBank/DDBJ databases">
        <title>Reclassification of Bisgaard taxon 37 and 44.</title>
        <authorList>
            <person name="Christensen H."/>
        </authorList>
    </citation>
    <scope>NUCLEOTIDE SEQUENCE [LARGE SCALE GENOMIC DNA]</scope>
    <source>
        <strain evidence="7 8">111</strain>
    </source>
</reference>
<organism evidence="7 8">
    <name type="scientific">Psittacicella hinzii</name>
    <dbReference type="NCBI Taxonomy" id="2028575"/>
    <lineage>
        <taxon>Bacteria</taxon>
        <taxon>Pseudomonadati</taxon>
        <taxon>Pseudomonadota</taxon>
        <taxon>Gammaproteobacteria</taxon>
        <taxon>Pasteurellales</taxon>
        <taxon>Psittacicellaceae</taxon>
        <taxon>Psittacicella</taxon>
    </lineage>
</organism>
<proteinExistence type="inferred from homology"/>
<feature type="chain" id="PRO_5017479833" description="Solute-binding protein family 3/N-terminal domain-containing protein" evidence="5">
    <location>
        <begin position="31"/>
        <end position="264"/>
    </location>
</feature>
<feature type="domain" description="Solute-binding protein family 3/N-terminal" evidence="6">
    <location>
        <begin position="39"/>
        <end position="260"/>
    </location>
</feature>
<sequence>MQRLFSQLFLLLQVGCLSLATMSVSTPVQAARPEGVPAKLTIGIEDGYFPYEYLNEKGEFTGFDVELIKYICKQLETKCKLERGAFDGLIPNLLFKKTDLVVSALSITDERKKRVSFSTPYINPIPGVYVVSDNSKYKQVKELKVIGVQQGTTLAVYLQQQKGITIKTYPSFDTAMLDLKTGRIQAVFESEDVAQGYLTANKTKAHFLATKVFSPVVSQGIGIAVRHKDKQLLAAINKALAKAQSDGVLAKLKAKYKIVDTFND</sequence>
<dbReference type="RefSeq" id="WP_119530560.1">
    <property type="nucleotide sequence ID" value="NZ_JBHSSP010000006.1"/>
</dbReference>
<evidence type="ECO:0000313" key="7">
    <source>
        <dbReference type="EMBL" id="RIY39297.1"/>
    </source>
</evidence>
<feature type="signal peptide" evidence="5">
    <location>
        <begin position="1"/>
        <end position="30"/>
    </location>
</feature>
<dbReference type="AlphaFoldDB" id="A0A3A1YTD2"/>
<evidence type="ECO:0000256" key="4">
    <source>
        <dbReference type="RuleBase" id="RU003744"/>
    </source>
</evidence>
<evidence type="ECO:0000256" key="1">
    <source>
        <dbReference type="ARBA" id="ARBA00004196"/>
    </source>
</evidence>
<name>A0A3A1YTD2_9GAMM</name>
<dbReference type="InterPro" id="IPR018313">
    <property type="entry name" value="SBP_3_CS"/>
</dbReference>
<dbReference type="Gene3D" id="3.40.190.10">
    <property type="entry name" value="Periplasmic binding protein-like II"/>
    <property type="match status" value="2"/>
</dbReference>
<dbReference type="Pfam" id="PF00497">
    <property type="entry name" value="SBP_bac_3"/>
    <property type="match status" value="1"/>
</dbReference>
<dbReference type="InterPro" id="IPR001638">
    <property type="entry name" value="Solute-binding_3/MltF_N"/>
</dbReference>
<dbReference type="SUPFAM" id="SSF53850">
    <property type="entry name" value="Periplasmic binding protein-like II"/>
    <property type="match status" value="1"/>
</dbReference>
<accession>A0A3A1YTD2</accession>
<evidence type="ECO:0000256" key="2">
    <source>
        <dbReference type="ARBA" id="ARBA00010333"/>
    </source>
</evidence>
<evidence type="ECO:0000256" key="3">
    <source>
        <dbReference type="ARBA" id="ARBA00022729"/>
    </source>
</evidence>
<dbReference type="PANTHER" id="PTHR35936">
    <property type="entry name" value="MEMBRANE-BOUND LYTIC MUREIN TRANSGLYCOSYLASE F"/>
    <property type="match status" value="1"/>
</dbReference>
<dbReference type="GO" id="GO:0030313">
    <property type="term" value="C:cell envelope"/>
    <property type="evidence" value="ECO:0007669"/>
    <property type="project" value="UniProtKB-SubCell"/>
</dbReference>
<dbReference type="PANTHER" id="PTHR35936:SF17">
    <property type="entry name" value="ARGININE-BINDING EXTRACELLULAR PROTEIN ARTP"/>
    <property type="match status" value="1"/>
</dbReference>
<evidence type="ECO:0000256" key="5">
    <source>
        <dbReference type="SAM" id="SignalP"/>
    </source>
</evidence>
<comment type="similarity">
    <text evidence="2 4">Belongs to the bacterial solute-binding protein 3 family.</text>
</comment>
<evidence type="ECO:0000259" key="6">
    <source>
        <dbReference type="SMART" id="SM00062"/>
    </source>
</evidence>
<comment type="subcellular location">
    <subcellularLocation>
        <location evidence="1">Cell envelope</location>
    </subcellularLocation>
</comment>
<keyword evidence="3 5" id="KW-0732">Signal</keyword>
<comment type="caution">
    <text evidence="7">The sequence shown here is derived from an EMBL/GenBank/DDBJ whole genome shotgun (WGS) entry which is preliminary data.</text>
</comment>
<protein>
    <recommendedName>
        <fullName evidence="6">Solute-binding protein family 3/N-terminal domain-containing protein</fullName>
    </recommendedName>
</protein>